<feature type="transmembrane region" description="Helical" evidence="1">
    <location>
        <begin position="146"/>
        <end position="165"/>
    </location>
</feature>
<keyword evidence="1" id="KW-0472">Membrane</keyword>
<reference evidence="2 3" key="1">
    <citation type="submission" date="2021-01" db="EMBL/GenBank/DDBJ databases">
        <title>Genomic Encyclopedia of Type Strains, Phase IV (KMG-IV): sequencing the most valuable type-strain genomes for metagenomic binning, comparative biology and taxonomic classification.</title>
        <authorList>
            <person name="Goeker M."/>
        </authorList>
    </citation>
    <scope>NUCLEOTIDE SEQUENCE [LARGE SCALE GENOMIC DNA]</scope>
    <source>
        <strain evidence="2 3">DSM 104297</strain>
    </source>
</reference>
<accession>A0ABS2QUC3</accession>
<keyword evidence="3" id="KW-1185">Reference proteome</keyword>
<keyword evidence="1" id="KW-1133">Transmembrane helix</keyword>
<keyword evidence="1" id="KW-0812">Transmembrane</keyword>
<comment type="caution">
    <text evidence="2">The sequence shown here is derived from an EMBL/GenBank/DDBJ whole genome shotgun (WGS) entry which is preliminary data.</text>
</comment>
<feature type="transmembrane region" description="Helical" evidence="1">
    <location>
        <begin position="12"/>
        <end position="45"/>
    </location>
</feature>
<name>A0ABS2QUC3_9BACI</name>
<proteinExistence type="predicted"/>
<dbReference type="EMBL" id="JAFBFC010000002">
    <property type="protein sequence ID" value="MBM7702592.1"/>
    <property type="molecule type" value="Genomic_DNA"/>
</dbReference>
<protein>
    <submittedName>
        <fullName evidence="2">Membrane-associated HD superfamily phosphohydrolase</fullName>
    </submittedName>
</protein>
<evidence type="ECO:0000256" key="1">
    <source>
        <dbReference type="SAM" id="Phobius"/>
    </source>
</evidence>
<dbReference type="Proteomes" id="UP000809829">
    <property type="component" value="Unassembled WGS sequence"/>
</dbReference>
<feature type="transmembrane region" description="Helical" evidence="1">
    <location>
        <begin position="66"/>
        <end position="89"/>
    </location>
</feature>
<sequence length="175" mass="20837">MEFLFPQFITYPYIVLLFVIQVLVLMLNMTFLTHLLLAITLFFIYRLQRLFSLSNLLLASMKPFQDLYFFLLYTVSIFNHVLFAVNGSVFHSQKLFVIVCIIPFYLSFTSLALYVYYQFKKSTIWTLKLCMLTLALYPIVSLLFKWLVTANLLVSLSYLHLAWYANKLYYKHQVR</sequence>
<organism evidence="2 3">
    <name type="scientific">Priestia iocasae</name>
    <dbReference type="NCBI Taxonomy" id="2291674"/>
    <lineage>
        <taxon>Bacteria</taxon>
        <taxon>Bacillati</taxon>
        <taxon>Bacillota</taxon>
        <taxon>Bacilli</taxon>
        <taxon>Bacillales</taxon>
        <taxon>Bacillaceae</taxon>
        <taxon>Priestia</taxon>
    </lineage>
</organism>
<feature type="transmembrane region" description="Helical" evidence="1">
    <location>
        <begin position="95"/>
        <end position="117"/>
    </location>
</feature>
<evidence type="ECO:0000313" key="2">
    <source>
        <dbReference type="EMBL" id="MBM7702592.1"/>
    </source>
</evidence>
<evidence type="ECO:0000313" key="3">
    <source>
        <dbReference type="Proteomes" id="UP000809829"/>
    </source>
</evidence>
<dbReference type="RefSeq" id="WP_205185732.1">
    <property type="nucleotide sequence ID" value="NZ_JAFBFC010000002.1"/>
</dbReference>
<gene>
    <name evidence="2" type="ORF">JOC83_001426</name>
</gene>